<reference evidence="2" key="1">
    <citation type="submission" date="2021-06" db="EMBL/GenBank/DDBJ databases">
        <authorList>
            <person name="Kallberg Y."/>
            <person name="Tangrot J."/>
            <person name="Rosling A."/>
        </authorList>
    </citation>
    <scope>NUCLEOTIDE SEQUENCE</scope>
    <source>
        <strain evidence="2">FL130A</strain>
    </source>
</reference>
<protein>
    <submittedName>
        <fullName evidence="2">14611_t:CDS:1</fullName>
    </submittedName>
</protein>
<feature type="compositionally biased region" description="Acidic residues" evidence="1">
    <location>
        <begin position="226"/>
        <end position="246"/>
    </location>
</feature>
<gene>
    <name evidence="2" type="ORF">ALEPTO_LOCUS9229</name>
</gene>
<proteinExistence type="predicted"/>
<organism evidence="2 3">
    <name type="scientific">Ambispora leptoticha</name>
    <dbReference type="NCBI Taxonomy" id="144679"/>
    <lineage>
        <taxon>Eukaryota</taxon>
        <taxon>Fungi</taxon>
        <taxon>Fungi incertae sedis</taxon>
        <taxon>Mucoromycota</taxon>
        <taxon>Glomeromycotina</taxon>
        <taxon>Glomeromycetes</taxon>
        <taxon>Archaeosporales</taxon>
        <taxon>Ambisporaceae</taxon>
        <taxon>Ambispora</taxon>
    </lineage>
</organism>
<evidence type="ECO:0000256" key="1">
    <source>
        <dbReference type="SAM" id="MobiDB-lite"/>
    </source>
</evidence>
<dbReference type="Proteomes" id="UP000789508">
    <property type="component" value="Unassembled WGS sequence"/>
</dbReference>
<sequence length="246" mass="28142">MSQVIQRKVEQYPALEKELLDTGYQILIEDTQRATSSFNKEKRWTDIIEGPRYDRYTAPNISFGFQKLKGEVRAIFSLKGGQWTKVNFNTEKVRDLLKKCHFELAEGEKVDKPLLQKLLQREILKKYFVVSSTDKEVINFKPDSWEARLLTLKAEIMAEWEKIKNEEIKVMVDGSPRKVEIYDYDEPDLPFCEATLSGKLEAAEEDGSVAPESGSAAPEGSKDTGIPEEADEEISEEVELTPEEIE</sequence>
<dbReference type="AlphaFoldDB" id="A0A9N9D9L0"/>
<name>A0A9N9D9L0_9GLOM</name>
<keyword evidence="3" id="KW-1185">Reference proteome</keyword>
<comment type="caution">
    <text evidence="2">The sequence shown here is derived from an EMBL/GenBank/DDBJ whole genome shotgun (WGS) entry which is preliminary data.</text>
</comment>
<dbReference type="EMBL" id="CAJVPS010006656">
    <property type="protein sequence ID" value="CAG8627651.1"/>
    <property type="molecule type" value="Genomic_DNA"/>
</dbReference>
<feature type="region of interest" description="Disordered" evidence="1">
    <location>
        <begin position="200"/>
        <end position="246"/>
    </location>
</feature>
<evidence type="ECO:0000313" key="3">
    <source>
        <dbReference type="Proteomes" id="UP000789508"/>
    </source>
</evidence>
<evidence type="ECO:0000313" key="2">
    <source>
        <dbReference type="EMBL" id="CAG8627651.1"/>
    </source>
</evidence>
<accession>A0A9N9D9L0</accession>